<sequence length="271" mass="30162">MYLESQDVDVRVREELLLAEVRGVVDTTTAPFWVSHDTAALIWGCWTRHLPPFVHVTQLVNPRVERVRQPALRRHWTDLPDRDRARVGDVPVTGLERTVVDCARSLPPERSLVVVDSALRMGADRRIIDQILLESAGKRGVVRARRALELADARSESPGETLVRLAATLGGIPTPEPQIAVPTPLGAYVVDLAWPELRIAIEFDGAVKYSGGGDGDPAQVRYDERARERALVAAGWTVVRFTWDELGDPVAVGQRLAEVRIEVSMQRRPPR</sequence>
<evidence type="ECO:0000313" key="2">
    <source>
        <dbReference type="EMBL" id="MBD8080137.1"/>
    </source>
</evidence>
<keyword evidence="3" id="KW-1185">Reference proteome</keyword>
<evidence type="ECO:0000313" key="3">
    <source>
        <dbReference type="Proteomes" id="UP000610846"/>
    </source>
</evidence>
<protein>
    <submittedName>
        <fullName evidence="2">DUF559 domain-containing protein</fullName>
    </submittedName>
</protein>
<reference evidence="2" key="2">
    <citation type="submission" date="2020-09" db="EMBL/GenBank/DDBJ databases">
        <authorList>
            <person name="Yu Y."/>
        </authorList>
    </citation>
    <scope>NUCLEOTIDE SEQUENCE</scope>
    <source>
        <strain evidence="2">KCTC 49039</strain>
    </source>
</reference>
<comment type="caution">
    <text evidence="2">The sequence shown here is derived from an EMBL/GenBank/DDBJ whole genome shotgun (WGS) entry which is preliminary data.</text>
</comment>
<name>A0A927J1G1_9MICO</name>
<proteinExistence type="predicted"/>
<dbReference type="AlphaFoldDB" id="A0A927J1G1"/>
<feature type="domain" description="DUF559" evidence="1">
    <location>
        <begin position="183"/>
        <end position="246"/>
    </location>
</feature>
<evidence type="ECO:0000259" key="1">
    <source>
        <dbReference type="Pfam" id="PF04480"/>
    </source>
</evidence>
<dbReference type="Proteomes" id="UP000610846">
    <property type="component" value="Unassembled WGS sequence"/>
</dbReference>
<gene>
    <name evidence="2" type="ORF">IF651_13845</name>
</gene>
<dbReference type="Pfam" id="PF04480">
    <property type="entry name" value="DUF559"/>
    <property type="match status" value="1"/>
</dbReference>
<dbReference type="SUPFAM" id="SSF52980">
    <property type="entry name" value="Restriction endonuclease-like"/>
    <property type="match status" value="1"/>
</dbReference>
<organism evidence="2 3">
    <name type="scientific">Cellulosimicrobium arenosum</name>
    <dbReference type="NCBI Taxonomy" id="2708133"/>
    <lineage>
        <taxon>Bacteria</taxon>
        <taxon>Bacillati</taxon>
        <taxon>Actinomycetota</taxon>
        <taxon>Actinomycetes</taxon>
        <taxon>Micrococcales</taxon>
        <taxon>Promicromonosporaceae</taxon>
        <taxon>Cellulosimicrobium</taxon>
    </lineage>
</organism>
<dbReference type="EMBL" id="JACYHB010000012">
    <property type="protein sequence ID" value="MBD8080137.1"/>
    <property type="molecule type" value="Genomic_DNA"/>
</dbReference>
<reference evidence="2" key="1">
    <citation type="journal article" date="2018" name="Curr. Microbiol.">
        <title>Cellulosimicrobium arenosum sp. nov., Isolated from Marine Sediment Sand.</title>
        <authorList>
            <person name="Oh M."/>
            <person name="Kim J.H."/>
            <person name="Yoon J.H."/>
            <person name="Schumann P."/>
            <person name="Kim W."/>
        </authorList>
    </citation>
    <scope>NUCLEOTIDE SEQUENCE</scope>
    <source>
        <strain evidence="2">KCTC 49039</strain>
    </source>
</reference>
<accession>A0A927J1G1</accession>
<dbReference type="Gene3D" id="3.40.960.10">
    <property type="entry name" value="VSR Endonuclease"/>
    <property type="match status" value="1"/>
</dbReference>
<dbReference type="RefSeq" id="WP_206715340.1">
    <property type="nucleotide sequence ID" value="NZ_JACYHB010000012.1"/>
</dbReference>
<dbReference type="InterPro" id="IPR007569">
    <property type="entry name" value="DUF559"/>
</dbReference>
<dbReference type="InterPro" id="IPR011335">
    <property type="entry name" value="Restrct_endonuc-II-like"/>
</dbReference>